<dbReference type="SUPFAM" id="SSF55920">
    <property type="entry name" value="Creatinase/aminopeptidase"/>
    <property type="match status" value="1"/>
</dbReference>
<gene>
    <name evidence="1" type="ORF">NGM99_10345</name>
</gene>
<accession>A0ABT1C5T7</accession>
<dbReference type="Proteomes" id="UP001205906">
    <property type="component" value="Unassembled WGS sequence"/>
</dbReference>
<dbReference type="Gene3D" id="3.90.230.10">
    <property type="entry name" value="Creatinase/methionine aminopeptidase superfamily"/>
    <property type="match status" value="1"/>
</dbReference>
<dbReference type="GO" id="GO:0004177">
    <property type="term" value="F:aminopeptidase activity"/>
    <property type="evidence" value="ECO:0007669"/>
    <property type="project" value="UniProtKB-KW"/>
</dbReference>
<evidence type="ECO:0000313" key="2">
    <source>
        <dbReference type="Proteomes" id="UP001205906"/>
    </source>
</evidence>
<dbReference type="EMBL" id="JAMXQS010000005">
    <property type="protein sequence ID" value="MCO6050184.1"/>
    <property type="molecule type" value="Genomic_DNA"/>
</dbReference>
<evidence type="ECO:0000313" key="1">
    <source>
        <dbReference type="EMBL" id="MCO6050184.1"/>
    </source>
</evidence>
<keyword evidence="1" id="KW-0378">Hydrolase</keyword>
<organism evidence="1 2">
    <name type="scientific">Mesorhizobium liriopis</name>
    <dbReference type="NCBI Taxonomy" id="2953882"/>
    <lineage>
        <taxon>Bacteria</taxon>
        <taxon>Pseudomonadati</taxon>
        <taxon>Pseudomonadota</taxon>
        <taxon>Alphaproteobacteria</taxon>
        <taxon>Hyphomicrobiales</taxon>
        <taxon>Phyllobacteriaceae</taxon>
        <taxon>Mesorhizobium</taxon>
    </lineage>
</organism>
<keyword evidence="1" id="KW-0031">Aminopeptidase</keyword>
<reference evidence="1 2" key="1">
    <citation type="submission" date="2022-06" db="EMBL/GenBank/DDBJ databases">
        <title>Mesorhizobium sp. strain RP14 Genome sequencing and assembly.</title>
        <authorList>
            <person name="Kim I."/>
        </authorList>
    </citation>
    <scope>NUCLEOTIDE SEQUENCE [LARGE SCALE GENOMIC DNA]</scope>
    <source>
        <strain evidence="2">RP14(2022)</strain>
    </source>
</reference>
<keyword evidence="1" id="KW-0645">Protease</keyword>
<keyword evidence="2" id="KW-1185">Reference proteome</keyword>
<comment type="caution">
    <text evidence="1">The sequence shown here is derived from an EMBL/GenBank/DDBJ whole genome shotgun (WGS) entry which is preliminary data.</text>
</comment>
<name>A0ABT1C5T7_9HYPH</name>
<dbReference type="InterPro" id="IPR036005">
    <property type="entry name" value="Creatinase/aminopeptidase-like"/>
</dbReference>
<protein>
    <submittedName>
        <fullName evidence="1">Xaa-Pro aminopeptidase</fullName>
    </submittedName>
</protein>
<sequence>MSVELKPITIPDFGAAHQAPRIPAEIYEARVRAAYAKAGTDWLVVYADREHIAAITYLAGFEPRFEEAFLLLGPGDRRVLLTGNESESYAPLAGLPGLEVLVAQSLSLMGQDRSRFPRIIDRFRDAGIKQGDSIGLVGWKYLEAEEDEDLSDAFFVPAVHLAMLRRAVGESGSVRDVTAVLFHPGHGLMAKLDADQLAVFEWAATRASLAVWRIVSGAREGDDEFRAAARMGYAAEPLNVHTMLASASPGETVIGLRSANGRKIGRGDGITTAVGMWGALASRAGLFDEENGEFLKIASAYFEGLATWYDTADIGVAGGTLYEAVTAKLAEGNLRSALNPGHLTGYEEWTHSPVRPGSTETLASGMAFQVDVIPVPMPGNWALNSEDPVFFADEALRAELKAKHPETHARIEARRAFVRDQIGITIKSNILPLSSTPLCVPPFWLKSSHLLTKA</sequence>
<proteinExistence type="predicted"/>
<dbReference type="RefSeq" id="WP_252818608.1">
    <property type="nucleotide sequence ID" value="NZ_JAMXQS010000005.1"/>
</dbReference>